<evidence type="ECO:0000313" key="3">
    <source>
        <dbReference type="Proteomes" id="UP000091820"/>
    </source>
</evidence>
<dbReference type="AlphaFoldDB" id="A0A1A9X1Q7"/>
<dbReference type="EnsemblMetazoa" id="GBRI041028-RA">
    <property type="protein sequence ID" value="GBRI041028-PA"/>
    <property type="gene ID" value="GBRI041028"/>
</dbReference>
<keyword evidence="1" id="KW-0812">Transmembrane</keyword>
<keyword evidence="1" id="KW-0472">Membrane</keyword>
<sequence length="111" mass="12779">MYIFWPKAARQLPLASCLLPLVTFRSPFAAAHCYDRRFIIVVVAVIFAIVKKKCWRGSCHVWFGLATSVKRQLLYLLLASSLVYMAAVLLYAILCLSYIKLQKQNPFYVMK</sequence>
<protein>
    <submittedName>
        <fullName evidence="2">Uncharacterized protein</fullName>
    </submittedName>
</protein>
<evidence type="ECO:0000256" key="1">
    <source>
        <dbReference type="SAM" id="Phobius"/>
    </source>
</evidence>
<reference evidence="2" key="2">
    <citation type="submission" date="2020-05" db="UniProtKB">
        <authorList>
            <consortium name="EnsemblMetazoa"/>
        </authorList>
    </citation>
    <scope>IDENTIFICATION</scope>
    <source>
        <strain evidence="2">IAEA</strain>
    </source>
</reference>
<dbReference type="Proteomes" id="UP000091820">
    <property type="component" value="Unassembled WGS sequence"/>
</dbReference>
<keyword evidence="3" id="KW-1185">Reference proteome</keyword>
<accession>A0A1A9X1Q7</accession>
<proteinExistence type="predicted"/>
<keyword evidence="1" id="KW-1133">Transmembrane helix</keyword>
<name>A0A1A9X1Q7_9MUSC</name>
<feature type="transmembrane region" description="Helical" evidence="1">
    <location>
        <begin position="73"/>
        <end position="101"/>
    </location>
</feature>
<reference evidence="3" key="1">
    <citation type="submission" date="2014-03" db="EMBL/GenBank/DDBJ databases">
        <authorList>
            <person name="Aksoy S."/>
            <person name="Warren W."/>
            <person name="Wilson R.K."/>
        </authorList>
    </citation>
    <scope>NUCLEOTIDE SEQUENCE [LARGE SCALE GENOMIC DNA]</scope>
    <source>
        <strain evidence="3">IAEA</strain>
    </source>
</reference>
<organism evidence="2 3">
    <name type="scientific">Glossina brevipalpis</name>
    <dbReference type="NCBI Taxonomy" id="37001"/>
    <lineage>
        <taxon>Eukaryota</taxon>
        <taxon>Metazoa</taxon>
        <taxon>Ecdysozoa</taxon>
        <taxon>Arthropoda</taxon>
        <taxon>Hexapoda</taxon>
        <taxon>Insecta</taxon>
        <taxon>Pterygota</taxon>
        <taxon>Neoptera</taxon>
        <taxon>Endopterygota</taxon>
        <taxon>Diptera</taxon>
        <taxon>Brachycera</taxon>
        <taxon>Muscomorpha</taxon>
        <taxon>Hippoboscoidea</taxon>
        <taxon>Glossinidae</taxon>
        <taxon>Glossina</taxon>
    </lineage>
</organism>
<evidence type="ECO:0000313" key="2">
    <source>
        <dbReference type="EnsemblMetazoa" id="GBRI041028-PA"/>
    </source>
</evidence>
<dbReference type="VEuPathDB" id="VectorBase:GBRI041028"/>